<keyword evidence="1" id="KW-1133">Transmembrane helix</keyword>
<sequence length="208" mass="24663">MLDCCSLCERHKGKINKGLFLFPQEYNQSYKNCYISQIVLKLIALNNNKLILQDDFMLLDNEQNICELCCQLMQYGFTCKKCKILNFIQNENNRKCQFCNTNLCCHCENKLELFPSNQSICYSCQKQEIISIKIAYILMIMIVGLFLPYLGFTYLLTKFFDPVHQYEFCKKNVFRTFLLFIILFPIMFPYVVIELFMEGLKAIIRKLQ</sequence>
<keyword evidence="1" id="KW-0812">Transmembrane</keyword>
<keyword evidence="1" id="KW-0472">Membrane</keyword>
<dbReference type="EMBL" id="CAJJDN010000001">
    <property type="protein sequence ID" value="CAD8045465.1"/>
    <property type="molecule type" value="Genomic_DNA"/>
</dbReference>
<dbReference type="Proteomes" id="UP000692954">
    <property type="component" value="Unassembled WGS sequence"/>
</dbReference>
<evidence type="ECO:0008006" key="4">
    <source>
        <dbReference type="Google" id="ProtNLM"/>
    </source>
</evidence>
<protein>
    <recommendedName>
        <fullName evidence="4">Transmembrane protein</fullName>
    </recommendedName>
</protein>
<organism evidence="2 3">
    <name type="scientific">Paramecium sonneborni</name>
    <dbReference type="NCBI Taxonomy" id="65129"/>
    <lineage>
        <taxon>Eukaryota</taxon>
        <taxon>Sar</taxon>
        <taxon>Alveolata</taxon>
        <taxon>Ciliophora</taxon>
        <taxon>Intramacronucleata</taxon>
        <taxon>Oligohymenophorea</taxon>
        <taxon>Peniculida</taxon>
        <taxon>Parameciidae</taxon>
        <taxon>Paramecium</taxon>
    </lineage>
</organism>
<evidence type="ECO:0000256" key="1">
    <source>
        <dbReference type="SAM" id="Phobius"/>
    </source>
</evidence>
<comment type="caution">
    <text evidence="2">The sequence shown here is derived from an EMBL/GenBank/DDBJ whole genome shotgun (WGS) entry which is preliminary data.</text>
</comment>
<feature type="transmembrane region" description="Helical" evidence="1">
    <location>
        <begin position="134"/>
        <end position="157"/>
    </location>
</feature>
<gene>
    <name evidence="2" type="ORF">PSON_ATCC_30995.1.T0010060</name>
</gene>
<keyword evidence="3" id="KW-1185">Reference proteome</keyword>
<proteinExistence type="predicted"/>
<feature type="transmembrane region" description="Helical" evidence="1">
    <location>
        <begin position="177"/>
        <end position="197"/>
    </location>
</feature>
<evidence type="ECO:0000313" key="2">
    <source>
        <dbReference type="EMBL" id="CAD8045465.1"/>
    </source>
</evidence>
<reference evidence="2" key="1">
    <citation type="submission" date="2021-01" db="EMBL/GenBank/DDBJ databases">
        <authorList>
            <consortium name="Genoscope - CEA"/>
            <person name="William W."/>
        </authorList>
    </citation>
    <scope>NUCLEOTIDE SEQUENCE</scope>
</reference>
<dbReference type="AlphaFoldDB" id="A0A8S1JU15"/>
<evidence type="ECO:0000313" key="3">
    <source>
        <dbReference type="Proteomes" id="UP000692954"/>
    </source>
</evidence>
<dbReference type="OrthoDB" id="296728at2759"/>
<accession>A0A8S1JU15</accession>
<name>A0A8S1JU15_9CILI</name>